<dbReference type="EMBL" id="GBRH01278988">
    <property type="protein sequence ID" value="JAD18907.1"/>
    <property type="molecule type" value="Transcribed_RNA"/>
</dbReference>
<protein>
    <submittedName>
        <fullName evidence="1">Uncharacterized protein</fullName>
    </submittedName>
</protein>
<reference evidence="1" key="1">
    <citation type="submission" date="2014-09" db="EMBL/GenBank/DDBJ databases">
        <authorList>
            <person name="Magalhaes I.L.F."/>
            <person name="Oliveira U."/>
            <person name="Santos F.R."/>
            <person name="Vidigal T.H.D.A."/>
            <person name="Brescovit A.D."/>
            <person name="Santos A.J."/>
        </authorList>
    </citation>
    <scope>NUCLEOTIDE SEQUENCE</scope>
    <source>
        <tissue evidence="1">Shoot tissue taken approximately 20 cm above the soil surface</tissue>
    </source>
</reference>
<proteinExistence type="predicted"/>
<dbReference type="AlphaFoldDB" id="A0A0A8Y4J9"/>
<reference evidence="1" key="2">
    <citation type="journal article" date="2015" name="Data Brief">
        <title>Shoot transcriptome of the giant reed, Arundo donax.</title>
        <authorList>
            <person name="Barrero R.A."/>
            <person name="Guerrero F.D."/>
            <person name="Moolhuijzen P."/>
            <person name="Goolsby J.A."/>
            <person name="Tidwell J."/>
            <person name="Bellgard S.E."/>
            <person name="Bellgard M.I."/>
        </authorList>
    </citation>
    <scope>NUCLEOTIDE SEQUENCE</scope>
    <source>
        <tissue evidence="1">Shoot tissue taken approximately 20 cm above the soil surface</tissue>
    </source>
</reference>
<organism evidence="1">
    <name type="scientific">Arundo donax</name>
    <name type="common">Giant reed</name>
    <name type="synonym">Donax arundinaceus</name>
    <dbReference type="NCBI Taxonomy" id="35708"/>
    <lineage>
        <taxon>Eukaryota</taxon>
        <taxon>Viridiplantae</taxon>
        <taxon>Streptophyta</taxon>
        <taxon>Embryophyta</taxon>
        <taxon>Tracheophyta</taxon>
        <taxon>Spermatophyta</taxon>
        <taxon>Magnoliopsida</taxon>
        <taxon>Liliopsida</taxon>
        <taxon>Poales</taxon>
        <taxon>Poaceae</taxon>
        <taxon>PACMAD clade</taxon>
        <taxon>Arundinoideae</taxon>
        <taxon>Arundineae</taxon>
        <taxon>Arundo</taxon>
    </lineage>
</organism>
<name>A0A0A8Y4J9_ARUDO</name>
<evidence type="ECO:0000313" key="1">
    <source>
        <dbReference type="EMBL" id="JAD18907.1"/>
    </source>
</evidence>
<accession>A0A0A8Y4J9</accession>
<sequence length="30" mass="3574">MIFILDTGYYLIEFNSELWQDVLLQVLVVV</sequence>